<accession>A0ABV4IBR9</accession>
<dbReference type="EMBL" id="JBGJLR010000005">
    <property type="protein sequence ID" value="MEZ2739275.1"/>
    <property type="molecule type" value="Genomic_DNA"/>
</dbReference>
<gene>
    <name evidence="3" type="ORF">ACBP88_07330</name>
</gene>
<keyword evidence="4" id="KW-1185">Reference proteome</keyword>
<evidence type="ECO:0000259" key="1">
    <source>
        <dbReference type="Pfam" id="PF00126"/>
    </source>
</evidence>
<dbReference type="Proteomes" id="UP001567350">
    <property type="component" value="Unassembled WGS sequence"/>
</dbReference>
<dbReference type="SUPFAM" id="SSF46785">
    <property type="entry name" value="Winged helix' DNA-binding domain"/>
    <property type="match status" value="1"/>
</dbReference>
<comment type="caution">
    <text evidence="3">The sequence shown here is derived from an EMBL/GenBank/DDBJ whole genome shotgun (WGS) entry which is preliminary data.</text>
</comment>
<dbReference type="InterPro" id="IPR036388">
    <property type="entry name" value="WH-like_DNA-bd_sf"/>
</dbReference>
<dbReference type="Pfam" id="PF12727">
    <property type="entry name" value="PBP_like"/>
    <property type="match status" value="1"/>
</dbReference>
<evidence type="ECO:0000313" key="3">
    <source>
        <dbReference type="EMBL" id="MEZ2739275.1"/>
    </source>
</evidence>
<name>A0ABV4IBR9_9BURK</name>
<dbReference type="Gene3D" id="1.10.10.10">
    <property type="entry name" value="Winged helix-like DNA-binding domain superfamily/Winged helix DNA-binding domain"/>
    <property type="match status" value="1"/>
</dbReference>
<dbReference type="RefSeq" id="WP_370891378.1">
    <property type="nucleotide sequence ID" value="NZ_JBGJLR010000005.1"/>
</dbReference>
<protein>
    <submittedName>
        <fullName evidence="3">Substrate-binding domain-containing protein</fullName>
    </submittedName>
</protein>
<dbReference type="PANTHER" id="PTHR38431:SF1">
    <property type="entry name" value="BLL2305 PROTEIN"/>
    <property type="match status" value="1"/>
</dbReference>
<reference evidence="3 4" key="1">
    <citation type="submission" date="2024-08" db="EMBL/GenBank/DDBJ databases">
        <authorList>
            <person name="Feng Z."/>
            <person name="Ronholm J."/>
        </authorList>
    </citation>
    <scope>NUCLEOTIDE SEQUENCE [LARGE SCALE GENOMIC DNA]</scope>
    <source>
        <strain evidence="3 4">4-AB0-8</strain>
    </source>
</reference>
<dbReference type="InterPro" id="IPR000847">
    <property type="entry name" value="LysR_HTH_N"/>
</dbReference>
<evidence type="ECO:0000313" key="4">
    <source>
        <dbReference type="Proteomes" id="UP001567350"/>
    </source>
</evidence>
<dbReference type="PANTHER" id="PTHR38431">
    <property type="entry name" value="BLL2305 PROTEIN"/>
    <property type="match status" value="1"/>
</dbReference>
<proteinExistence type="predicted"/>
<organism evidence="3 4">
    <name type="scientific">Comamonas jiangduensis</name>
    <dbReference type="NCBI Taxonomy" id="1194168"/>
    <lineage>
        <taxon>Bacteria</taxon>
        <taxon>Pseudomonadati</taxon>
        <taxon>Pseudomonadota</taxon>
        <taxon>Betaproteobacteria</taxon>
        <taxon>Burkholderiales</taxon>
        <taxon>Comamonadaceae</taxon>
        <taxon>Comamonas</taxon>
    </lineage>
</organism>
<evidence type="ECO:0000259" key="2">
    <source>
        <dbReference type="Pfam" id="PF12727"/>
    </source>
</evidence>
<dbReference type="Pfam" id="PF00126">
    <property type="entry name" value="HTH_1"/>
    <property type="match status" value="1"/>
</dbReference>
<dbReference type="Gene3D" id="3.40.190.10">
    <property type="entry name" value="Periplasmic binding protein-like II"/>
    <property type="match status" value="1"/>
</dbReference>
<dbReference type="InterPro" id="IPR024370">
    <property type="entry name" value="PBP_domain"/>
</dbReference>
<dbReference type="InterPro" id="IPR036390">
    <property type="entry name" value="WH_DNA-bd_sf"/>
</dbReference>
<sequence length="377" mass="41007">MQRIQLHYTLQEAPSSSVIHHPLLALLESIAQEGSISGAARALRLSYRHVWGSLKKWEDQLGREVILWGKGHTAQLSPFGQRLLLTERQAQARLAPHIEAIQAELERSFALSYDERTPVLSLHASYDSAYSVLRQFASMQGPLAVHLDLTPCVSVDALRALNEGRAALAGFHVLEAAGKHSMSAHIYQPLLDVVQHRCISLGRRAQGLIVAAGNPLQLRSLQDVAQRKAQFVNRPLGTGTRVVLADLMAQSHLHPEDIVGFDDEEPSHNAVAQAVAQGQADVGLGIASAALAKGLDFVALCQEHDLLVCHANLLQHPAMQALCSMLRSAAWHQSMRALGGHDCTGSGDVGLLHERLPWWSKSCSHHAQDQAQSIGIT</sequence>
<feature type="domain" description="PBP" evidence="2">
    <location>
        <begin position="145"/>
        <end position="327"/>
    </location>
</feature>
<feature type="domain" description="HTH lysR-type" evidence="1">
    <location>
        <begin position="24"/>
        <end position="81"/>
    </location>
</feature>
<dbReference type="SUPFAM" id="SSF53850">
    <property type="entry name" value="Periplasmic binding protein-like II"/>
    <property type="match status" value="1"/>
</dbReference>